<reference evidence="1" key="1">
    <citation type="submission" date="2019-10" db="EMBL/GenBank/DDBJ databases">
        <title>Conservation and host-specific expression of non-tandemly repeated heterogenous ribosome RNA gene in arbuscular mycorrhizal fungi.</title>
        <authorList>
            <person name="Maeda T."/>
            <person name="Kobayashi Y."/>
            <person name="Nakagawa T."/>
            <person name="Ezawa T."/>
            <person name="Yamaguchi K."/>
            <person name="Bino T."/>
            <person name="Nishimoto Y."/>
            <person name="Shigenobu S."/>
            <person name="Kawaguchi M."/>
        </authorList>
    </citation>
    <scope>NUCLEOTIDE SEQUENCE</scope>
    <source>
        <strain evidence="1">HR1</strain>
    </source>
</reference>
<dbReference type="Proteomes" id="UP000615446">
    <property type="component" value="Unassembled WGS sequence"/>
</dbReference>
<dbReference type="EMBL" id="BLAL01000020">
    <property type="protein sequence ID" value="GES76478.1"/>
    <property type="molecule type" value="Genomic_DNA"/>
</dbReference>
<organism evidence="1 2">
    <name type="scientific">Rhizophagus clarus</name>
    <dbReference type="NCBI Taxonomy" id="94130"/>
    <lineage>
        <taxon>Eukaryota</taxon>
        <taxon>Fungi</taxon>
        <taxon>Fungi incertae sedis</taxon>
        <taxon>Mucoromycota</taxon>
        <taxon>Glomeromycotina</taxon>
        <taxon>Glomeromycetes</taxon>
        <taxon>Glomerales</taxon>
        <taxon>Glomeraceae</taxon>
        <taxon>Rhizophagus</taxon>
    </lineage>
</organism>
<proteinExistence type="predicted"/>
<evidence type="ECO:0000313" key="1">
    <source>
        <dbReference type="EMBL" id="GES76478.1"/>
    </source>
</evidence>
<comment type="caution">
    <text evidence="1">The sequence shown here is derived from an EMBL/GenBank/DDBJ whole genome shotgun (WGS) entry which is preliminary data.</text>
</comment>
<evidence type="ECO:0000313" key="2">
    <source>
        <dbReference type="Proteomes" id="UP000615446"/>
    </source>
</evidence>
<name>A0A8H3KV24_9GLOM</name>
<protein>
    <submittedName>
        <fullName evidence="1">Uncharacterized protein</fullName>
    </submittedName>
</protein>
<gene>
    <name evidence="1" type="ORF">RCL2_000388100</name>
</gene>
<dbReference type="AlphaFoldDB" id="A0A8H3KV24"/>
<sequence>MWFFNTRLDLWAEDVYAAGVLAWRIFSDFIENNVNKKKSKLLLKYHNFTKGTQPLYHKQLVVNSIEKEEILCNILNMAKFKRIGLTDLIGIDGLKMDYVGEAITPLNWVDFIYSDYTPEINENFRHNIDPYGDTSQVKKSLKSCAEYNTTKISNDVRRLELGFNMSCLLYDLANSSIEYYKSNFF</sequence>
<accession>A0A8H3KV24</accession>